<dbReference type="KEGG" id="rle:pRL120496"/>
<sequence length="121" mass="13962">MAPPCESERHRRYANFRLTRVEKASVRDVRDERQIEPYVILVVYDCSGPIPDLRTEASHVRSRARCPRSGRCAVGPKSVIPSSRGNDCFRRIAVLRGLRFRQHDCVTRDWQAIALTNEPRT</sequence>
<dbReference type="Proteomes" id="UP000006575">
    <property type="component" value="Plasmid pRL12"/>
</dbReference>
<reference evidence="1 2" key="1">
    <citation type="journal article" date="2006" name="Genome Biol.">
        <title>The genome of Rhizobium leguminosarum has recognizable core and accessory components.</title>
        <authorList>
            <person name="Young J.W."/>
            <person name="Crossman L.C."/>
            <person name="Johnston A.W.B."/>
            <person name="Thomson N.R."/>
            <person name="Ghazoui Z.F."/>
            <person name="Hull K.H."/>
            <person name="Wexler M."/>
            <person name="Curson A.R.J."/>
            <person name="Todd J.D."/>
            <person name="Poole P.S."/>
            <person name="Mauchline T.H."/>
            <person name="East A.K."/>
            <person name="Quail M.A."/>
            <person name="Churcher C."/>
            <person name="Arrowsmith C."/>
            <person name="Cherevach A."/>
            <person name="Chillingworth T."/>
            <person name="Clarke K."/>
            <person name="Cronin A."/>
            <person name="Davis P."/>
            <person name="Fraser A."/>
            <person name="Hance Z."/>
            <person name="Hauser H."/>
            <person name="Jagels K."/>
            <person name="Moule S."/>
            <person name="Mungall K."/>
            <person name="Norbertczak H."/>
            <person name="Rabbinowitsch E."/>
            <person name="Sanders M."/>
            <person name="Simmonds M."/>
            <person name="Whitehead S."/>
            <person name="Parkhill J."/>
        </authorList>
    </citation>
    <scope>NUCLEOTIDE SEQUENCE [LARGE SCALE GENOMIC DNA]</scope>
    <source>
        <strain evidence="2">DSM 114642 / LMG 32736 / 3841</strain>
    </source>
</reference>
<dbReference type="EMBL" id="AM236086">
    <property type="protein sequence ID" value="CAK12205.1"/>
    <property type="molecule type" value="Genomic_DNA"/>
</dbReference>
<dbReference type="HOGENOM" id="CLU_2036125_0_0_5"/>
<protein>
    <submittedName>
        <fullName evidence="1">Uncharacterized protein</fullName>
    </submittedName>
</protein>
<organism evidence="1 2">
    <name type="scientific">Rhizobium johnstonii (strain DSM 114642 / LMG 32736 / 3841)</name>
    <name type="common">Rhizobium leguminosarum bv. viciae</name>
    <dbReference type="NCBI Taxonomy" id="216596"/>
    <lineage>
        <taxon>Bacteria</taxon>
        <taxon>Pseudomonadati</taxon>
        <taxon>Pseudomonadota</taxon>
        <taxon>Alphaproteobacteria</taxon>
        <taxon>Hyphomicrobiales</taxon>
        <taxon>Rhizobiaceae</taxon>
        <taxon>Rhizobium/Agrobacterium group</taxon>
        <taxon>Rhizobium</taxon>
        <taxon>Rhizobium johnstonii</taxon>
    </lineage>
</organism>
<geneLocation type="plasmid" evidence="2">
    <name>pRL12</name>
</geneLocation>
<evidence type="ECO:0000313" key="1">
    <source>
        <dbReference type="EMBL" id="CAK12205.1"/>
    </source>
</evidence>
<dbReference type="EnsemblBacteria" id="CAK12205">
    <property type="protein sequence ID" value="CAK12205"/>
    <property type="gene ID" value="pRL120496"/>
</dbReference>
<evidence type="ECO:0000313" key="2">
    <source>
        <dbReference type="Proteomes" id="UP000006575"/>
    </source>
</evidence>
<dbReference type="AlphaFoldDB" id="Q1M3W9"/>
<proteinExistence type="predicted"/>
<accession>Q1M3W9</accession>
<keyword evidence="2" id="KW-1185">Reference proteome</keyword>
<gene>
    <name evidence="1" type="ordered locus">pRL120496</name>
</gene>
<name>Q1M3W9_RHIJ3</name>